<evidence type="ECO:0000313" key="5">
    <source>
        <dbReference type="EMBL" id="SVC11463.1"/>
    </source>
</evidence>
<dbReference type="EMBL" id="UINC01074357">
    <property type="protein sequence ID" value="SVC11463.1"/>
    <property type="molecule type" value="Genomic_DNA"/>
</dbReference>
<accession>A0A382JJW6</accession>
<dbReference type="NCBIfam" id="NF003549">
    <property type="entry name" value="PRK05205.1-5"/>
    <property type="match status" value="1"/>
</dbReference>
<dbReference type="FunFam" id="3.40.50.2020:FF:000020">
    <property type="entry name" value="Bifunctional protein PyrR"/>
    <property type="match status" value="1"/>
</dbReference>
<dbReference type="Pfam" id="PF00156">
    <property type="entry name" value="Pribosyltran"/>
    <property type="match status" value="1"/>
</dbReference>
<gene>
    <name evidence="5" type="ORF">METZ01_LOCUS264317</name>
</gene>
<dbReference type="SUPFAM" id="SSF53271">
    <property type="entry name" value="PRTase-like"/>
    <property type="match status" value="1"/>
</dbReference>
<evidence type="ECO:0000256" key="3">
    <source>
        <dbReference type="ARBA" id="ARBA00023163"/>
    </source>
</evidence>
<dbReference type="PANTHER" id="PTHR11608">
    <property type="entry name" value="BIFUNCTIONAL PROTEIN PYRR"/>
    <property type="match status" value="1"/>
</dbReference>
<keyword evidence="2" id="KW-0805">Transcription regulation</keyword>
<feature type="domain" description="Phosphoribosyltransferase" evidence="4">
    <location>
        <begin position="11"/>
        <end position="155"/>
    </location>
</feature>
<dbReference type="InterPro" id="IPR000836">
    <property type="entry name" value="PRTase_dom"/>
</dbReference>
<dbReference type="Gene3D" id="3.40.50.2020">
    <property type="match status" value="1"/>
</dbReference>
<dbReference type="PANTHER" id="PTHR11608:SF0">
    <property type="entry name" value="BIFUNCTIONAL PROTEIN PYRR"/>
    <property type="match status" value="1"/>
</dbReference>
<dbReference type="InterPro" id="IPR050137">
    <property type="entry name" value="PyrR_bifunctional"/>
</dbReference>
<dbReference type="HAMAP" id="MF_01219">
    <property type="entry name" value="PyrR"/>
    <property type="match status" value="1"/>
</dbReference>
<proteinExistence type="inferred from homology"/>
<name>A0A382JJW6_9ZZZZ</name>
<dbReference type="InterPro" id="IPR029057">
    <property type="entry name" value="PRTase-like"/>
</dbReference>
<evidence type="ECO:0000256" key="1">
    <source>
        <dbReference type="ARBA" id="ARBA00005565"/>
    </source>
</evidence>
<organism evidence="5">
    <name type="scientific">marine metagenome</name>
    <dbReference type="NCBI Taxonomy" id="408172"/>
    <lineage>
        <taxon>unclassified sequences</taxon>
        <taxon>metagenomes</taxon>
        <taxon>ecological metagenomes</taxon>
    </lineage>
</organism>
<sequence length="177" mass="19193">MPEERTVMESDAIFRAWRRVAHEIAEGHAEGGTLILVGIQRGGVPLAQLLGETLGGIFGHDVAVGSVEPGLHRDDLSQRGMSELLPTELPGDIADKVIVLVDDVLSTGRTVRASIDALLGFGRPRCIRLAVLIDRGHRELPIRPDFVGKNLPTHPDEHVEVRPTDSGVPQFVIIETP</sequence>
<comment type="similarity">
    <text evidence="1">Belongs to the purine/pyrimidine phosphoribosyltransferase family. PyrR subfamily.</text>
</comment>
<dbReference type="CDD" id="cd06223">
    <property type="entry name" value="PRTases_typeI"/>
    <property type="match status" value="1"/>
</dbReference>
<protein>
    <recommendedName>
        <fullName evidence="4">Phosphoribosyltransferase domain-containing protein</fullName>
    </recommendedName>
</protein>
<reference evidence="5" key="1">
    <citation type="submission" date="2018-05" db="EMBL/GenBank/DDBJ databases">
        <authorList>
            <person name="Lanie J.A."/>
            <person name="Ng W.-L."/>
            <person name="Kazmierczak K.M."/>
            <person name="Andrzejewski T.M."/>
            <person name="Davidsen T.M."/>
            <person name="Wayne K.J."/>
            <person name="Tettelin H."/>
            <person name="Glass J.I."/>
            <person name="Rusch D."/>
            <person name="Podicherti R."/>
            <person name="Tsui H.-C.T."/>
            <person name="Winkler M.E."/>
        </authorList>
    </citation>
    <scope>NUCLEOTIDE SEQUENCE</scope>
</reference>
<evidence type="ECO:0000259" key="4">
    <source>
        <dbReference type="Pfam" id="PF00156"/>
    </source>
</evidence>
<dbReference type="AlphaFoldDB" id="A0A382JJW6"/>
<dbReference type="InterPro" id="IPR023050">
    <property type="entry name" value="PyrR"/>
</dbReference>
<keyword evidence="3" id="KW-0804">Transcription</keyword>
<evidence type="ECO:0000256" key="2">
    <source>
        <dbReference type="ARBA" id="ARBA00023015"/>
    </source>
</evidence>